<dbReference type="InterPro" id="IPR011057">
    <property type="entry name" value="Mss4-like_sf"/>
</dbReference>
<keyword evidence="2" id="KW-1185">Reference proteome</keyword>
<dbReference type="PANTHER" id="PTHR33337">
    <property type="entry name" value="GFA DOMAIN-CONTAINING PROTEIN"/>
    <property type="match status" value="1"/>
</dbReference>
<evidence type="ECO:0000313" key="1">
    <source>
        <dbReference type="EMBL" id="KZT60893.1"/>
    </source>
</evidence>
<dbReference type="OrthoDB" id="5422068at2759"/>
<organism evidence="1 2">
    <name type="scientific">Calocera cornea HHB12733</name>
    <dbReference type="NCBI Taxonomy" id="1353952"/>
    <lineage>
        <taxon>Eukaryota</taxon>
        <taxon>Fungi</taxon>
        <taxon>Dikarya</taxon>
        <taxon>Basidiomycota</taxon>
        <taxon>Agaricomycotina</taxon>
        <taxon>Dacrymycetes</taxon>
        <taxon>Dacrymycetales</taxon>
        <taxon>Dacrymycetaceae</taxon>
        <taxon>Calocera</taxon>
    </lineage>
</organism>
<dbReference type="Proteomes" id="UP000076842">
    <property type="component" value="Unassembled WGS sequence"/>
</dbReference>
<gene>
    <name evidence="1" type="ORF">CALCODRAFT_480292</name>
</gene>
<accession>A0A165IRP7</accession>
<name>A0A165IRP7_9BASI</name>
<dbReference type="EMBL" id="KV423927">
    <property type="protein sequence ID" value="KZT60893.1"/>
    <property type="molecule type" value="Genomic_DNA"/>
</dbReference>
<sequence length="317" mass="34348">MLEFPATIFCYCGVCFYPLTLFAPSNRATCDICHCTSCRRWSGGLFTAAVCSSPIPSCLLSSGALTGYVTSPGTTRYFLVERHAGVVEDWGGLEIQVGEHEWVRDTRDGGGAEFWENGMRWAGKKGESEQLPLGWRAPQLELEQPDGEADDTLVAECHCGGVSFLITRPTSASKTAIPTGWPSVLPDPTGSTHDWDSEPCGQPVDLRKLGTLRSCTPARAEGVHRDFCGRCGASVFWWNEARDAVIDVAPGILRAPEGARAESWLEWVGEGVVRDGEGRGPRWVCEALGRGVRAFGERRRAGKAVDKEGWSGSPPGL</sequence>
<dbReference type="Gene3D" id="3.90.1590.10">
    <property type="entry name" value="glutathione-dependent formaldehyde- activating enzyme (gfa)"/>
    <property type="match status" value="1"/>
</dbReference>
<evidence type="ECO:0000313" key="2">
    <source>
        <dbReference type="Proteomes" id="UP000076842"/>
    </source>
</evidence>
<proteinExistence type="predicted"/>
<dbReference type="PANTHER" id="PTHR33337:SF40">
    <property type="entry name" value="CENP-V_GFA DOMAIN-CONTAINING PROTEIN-RELATED"/>
    <property type="match status" value="1"/>
</dbReference>
<dbReference type="InParanoid" id="A0A165IRP7"/>
<protein>
    <recommendedName>
        <fullName evidence="3">CENP-V/GFA domain-containing protein</fullName>
    </recommendedName>
</protein>
<dbReference type="AlphaFoldDB" id="A0A165IRP7"/>
<reference evidence="1 2" key="1">
    <citation type="journal article" date="2016" name="Mol. Biol. Evol.">
        <title>Comparative Genomics of Early-Diverging Mushroom-Forming Fungi Provides Insights into the Origins of Lignocellulose Decay Capabilities.</title>
        <authorList>
            <person name="Nagy L.G."/>
            <person name="Riley R."/>
            <person name="Tritt A."/>
            <person name="Adam C."/>
            <person name="Daum C."/>
            <person name="Floudas D."/>
            <person name="Sun H."/>
            <person name="Yadav J.S."/>
            <person name="Pangilinan J."/>
            <person name="Larsson K.H."/>
            <person name="Matsuura K."/>
            <person name="Barry K."/>
            <person name="Labutti K."/>
            <person name="Kuo R."/>
            <person name="Ohm R.A."/>
            <person name="Bhattacharya S.S."/>
            <person name="Shirouzu T."/>
            <person name="Yoshinaga Y."/>
            <person name="Martin F.M."/>
            <person name="Grigoriev I.V."/>
            <person name="Hibbett D.S."/>
        </authorList>
    </citation>
    <scope>NUCLEOTIDE SEQUENCE [LARGE SCALE GENOMIC DNA]</scope>
    <source>
        <strain evidence="1 2">HHB12733</strain>
    </source>
</reference>
<evidence type="ECO:0008006" key="3">
    <source>
        <dbReference type="Google" id="ProtNLM"/>
    </source>
</evidence>
<dbReference type="SUPFAM" id="SSF51316">
    <property type="entry name" value="Mss4-like"/>
    <property type="match status" value="1"/>
</dbReference>
<dbReference type="STRING" id="1353952.A0A165IRP7"/>
<dbReference type="Gene3D" id="2.170.150.70">
    <property type="match status" value="1"/>
</dbReference>